<keyword evidence="2" id="KW-1185">Reference proteome</keyword>
<evidence type="ECO:0000313" key="1">
    <source>
        <dbReference type="EMBL" id="WPK12594.1"/>
    </source>
</evidence>
<reference evidence="1 2" key="1">
    <citation type="submission" date="2023-09" db="EMBL/GenBank/DDBJ databases">
        <authorList>
            <person name="Page C.A."/>
            <person name="Perez-Diaz I.M."/>
        </authorList>
    </citation>
    <scope>NUCLEOTIDE SEQUENCE [LARGE SCALE GENOMIC DNA]</scope>
    <source>
        <strain evidence="1 2">Ll15</strain>
    </source>
</reference>
<proteinExistence type="predicted"/>
<gene>
    <name evidence="1" type="ORF">R6U77_02540</name>
</gene>
<protein>
    <recommendedName>
        <fullName evidence="3">Bacillus phage SPbeta YonK domain-containing protein</fullName>
    </recommendedName>
</protein>
<sequence>MDYQVQLNNGQAITLKNAEFNVEAFTTTLNEQKINFVNIGGAIINKHIIVSVLPTNAMETQSND</sequence>
<organism evidence="1 2">
    <name type="scientific">Lysinibacillus louembei</name>
    <dbReference type="NCBI Taxonomy" id="1470088"/>
    <lineage>
        <taxon>Bacteria</taxon>
        <taxon>Bacillati</taxon>
        <taxon>Bacillota</taxon>
        <taxon>Bacilli</taxon>
        <taxon>Bacillales</taxon>
        <taxon>Bacillaceae</taxon>
        <taxon>Lysinibacillus</taxon>
    </lineage>
</organism>
<name>A0ABZ0RWJ7_9BACI</name>
<evidence type="ECO:0008006" key="3">
    <source>
        <dbReference type="Google" id="ProtNLM"/>
    </source>
</evidence>
<accession>A0ABZ0RWJ7</accession>
<dbReference type="Proteomes" id="UP001322664">
    <property type="component" value="Chromosome"/>
</dbReference>
<dbReference type="EMBL" id="CP137624">
    <property type="protein sequence ID" value="WPK12594.1"/>
    <property type="molecule type" value="Genomic_DNA"/>
</dbReference>
<dbReference type="RefSeq" id="WP_319837300.1">
    <property type="nucleotide sequence ID" value="NZ_CP137624.1"/>
</dbReference>
<evidence type="ECO:0000313" key="2">
    <source>
        <dbReference type="Proteomes" id="UP001322664"/>
    </source>
</evidence>